<protein>
    <recommendedName>
        <fullName evidence="1">CBM2 domain-containing protein</fullName>
    </recommendedName>
</protein>
<keyword evidence="3" id="KW-1185">Reference proteome</keyword>
<comment type="caution">
    <text evidence="2">The sequence shown here is derived from an EMBL/GenBank/DDBJ whole genome shotgun (WGS) entry which is preliminary data.</text>
</comment>
<dbReference type="SUPFAM" id="SSF49384">
    <property type="entry name" value="Carbohydrate-binding domain"/>
    <property type="match status" value="1"/>
</dbReference>
<organism evidence="2 3">
    <name type="scientific">Actinomadura rubrobrunea</name>
    <dbReference type="NCBI Taxonomy" id="115335"/>
    <lineage>
        <taxon>Bacteria</taxon>
        <taxon>Bacillati</taxon>
        <taxon>Actinomycetota</taxon>
        <taxon>Actinomycetes</taxon>
        <taxon>Streptosporangiales</taxon>
        <taxon>Thermomonosporaceae</taxon>
        <taxon>Actinomadura</taxon>
    </lineage>
</organism>
<feature type="domain" description="CBM2" evidence="1">
    <location>
        <begin position="1"/>
        <end position="95"/>
    </location>
</feature>
<dbReference type="PROSITE" id="PS51173">
    <property type="entry name" value="CBM2"/>
    <property type="match status" value="1"/>
</dbReference>
<dbReference type="InterPro" id="IPR012291">
    <property type="entry name" value="CBM2_carb-bd_dom_sf"/>
</dbReference>
<dbReference type="Gene3D" id="2.60.40.290">
    <property type="match status" value="1"/>
</dbReference>
<accession>A0A9W6UUV0</accession>
<proteinExistence type="predicted"/>
<dbReference type="SMART" id="SM00637">
    <property type="entry name" value="CBD_II"/>
    <property type="match status" value="1"/>
</dbReference>
<dbReference type="Pfam" id="PF00553">
    <property type="entry name" value="CBM_2"/>
    <property type="match status" value="1"/>
</dbReference>
<gene>
    <name evidence="2" type="ORF">Arub01_25680</name>
</gene>
<sequence length="95" mass="10499">MRYATANAWQGTFHGTYVVVNNTDSDLPSWRLTFTYPPRKLTALWPQDWRRYGYTIVVSGGALPRGASTTIFFQGSGSPMRPSNCTFNGTACTPG</sequence>
<name>A0A9W6UUV0_9ACTN</name>
<evidence type="ECO:0000313" key="3">
    <source>
        <dbReference type="Proteomes" id="UP001165124"/>
    </source>
</evidence>
<dbReference type="Proteomes" id="UP001165124">
    <property type="component" value="Unassembled WGS sequence"/>
</dbReference>
<dbReference type="GO" id="GO:0005975">
    <property type="term" value="P:carbohydrate metabolic process"/>
    <property type="evidence" value="ECO:0007669"/>
    <property type="project" value="InterPro"/>
</dbReference>
<reference evidence="2" key="1">
    <citation type="submission" date="2023-02" db="EMBL/GenBank/DDBJ databases">
        <title>Actinomadura rubrobrunea NBRC 14622.</title>
        <authorList>
            <person name="Ichikawa N."/>
            <person name="Sato H."/>
            <person name="Tonouchi N."/>
        </authorList>
    </citation>
    <scope>NUCLEOTIDE SEQUENCE</scope>
    <source>
        <strain evidence="2">NBRC 14622</strain>
    </source>
</reference>
<dbReference type="InterPro" id="IPR001919">
    <property type="entry name" value="CBD2"/>
</dbReference>
<evidence type="ECO:0000313" key="2">
    <source>
        <dbReference type="EMBL" id="GLW64324.1"/>
    </source>
</evidence>
<dbReference type="GO" id="GO:0030247">
    <property type="term" value="F:polysaccharide binding"/>
    <property type="evidence" value="ECO:0007669"/>
    <property type="project" value="UniProtKB-UniRule"/>
</dbReference>
<dbReference type="AlphaFoldDB" id="A0A9W6UUV0"/>
<evidence type="ECO:0000259" key="1">
    <source>
        <dbReference type="PROSITE" id="PS51173"/>
    </source>
</evidence>
<dbReference type="EMBL" id="BSRZ01000005">
    <property type="protein sequence ID" value="GLW64324.1"/>
    <property type="molecule type" value="Genomic_DNA"/>
</dbReference>
<dbReference type="GO" id="GO:0004553">
    <property type="term" value="F:hydrolase activity, hydrolyzing O-glycosyl compounds"/>
    <property type="evidence" value="ECO:0007669"/>
    <property type="project" value="InterPro"/>
</dbReference>
<dbReference type="InterPro" id="IPR008965">
    <property type="entry name" value="CBM2/CBM3_carb-bd_dom_sf"/>
</dbReference>